<dbReference type="EMBL" id="CP126980">
    <property type="protein sequence ID" value="WIN01027.1"/>
    <property type="molecule type" value="Genomic_DNA"/>
</dbReference>
<evidence type="ECO:0000313" key="2">
    <source>
        <dbReference type="Proteomes" id="UP001240150"/>
    </source>
</evidence>
<name>A0ABY8WV69_9ACTN</name>
<evidence type="ECO:0000313" key="1">
    <source>
        <dbReference type="EMBL" id="WIN01027.1"/>
    </source>
</evidence>
<accession>A0ABY8WV69</accession>
<proteinExistence type="predicted"/>
<protein>
    <submittedName>
        <fullName evidence="1">Uncharacterized protein</fullName>
    </submittedName>
</protein>
<gene>
    <name evidence="1" type="ORF">ACTOB_004930</name>
</gene>
<dbReference type="RefSeq" id="WP_284922551.1">
    <property type="nucleotide sequence ID" value="NZ_CP126980.1"/>
</dbReference>
<keyword evidence="2" id="KW-1185">Reference proteome</keyword>
<dbReference type="Proteomes" id="UP001240150">
    <property type="component" value="Chromosome"/>
</dbReference>
<reference evidence="1 2" key="1">
    <citation type="submission" date="2023-06" db="EMBL/GenBank/DDBJ databases">
        <authorList>
            <person name="Yushchuk O."/>
            <person name="Binda E."/>
            <person name="Ruckert-Reed C."/>
            <person name="Fedorenko V."/>
            <person name="Kalinowski J."/>
            <person name="Marinelli F."/>
        </authorList>
    </citation>
    <scope>NUCLEOTIDE SEQUENCE [LARGE SCALE GENOMIC DNA]</scope>
    <source>
        <strain evidence="1 2">NRRL 3884</strain>
    </source>
</reference>
<sequence>MTILLPATCSFGAGPLGGGGAEVLVLGDGLVLGLAVGLVTAPVQGVPLRANDVGTGLAPFCDPMNPMDVDAPVFSDPFQARLVAETWAPD</sequence>
<organism evidence="1 2">
    <name type="scientific">Actinoplanes oblitus</name>
    <dbReference type="NCBI Taxonomy" id="3040509"/>
    <lineage>
        <taxon>Bacteria</taxon>
        <taxon>Bacillati</taxon>
        <taxon>Actinomycetota</taxon>
        <taxon>Actinomycetes</taxon>
        <taxon>Micromonosporales</taxon>
        <taxon>Micromonosporaceae</taxon>
        <taxon>Actinoplanes</taxon>
    </lineage>
</organism>